<dbReference type="EMBL" id="CDMC01000009">
    <property type="protein sequence ID" value="CEL07430.1"/>
    <property type="molecule type" value="Genomic_DNA"/>
</dbReference>
<feature type="domain" description="Exportin-5 C-terminal" evidence="1">
    <location>
        <begin position="3"/>
        <end position="250"/>
    </location>
</feature>
<dbReference type="OrthoDB" id="2215036at2759"/>
<organism evidence="2 3">
    <name type="scientific">Aspergillus calidoustus</name>
    <dbReference type="NCBI Taxonomy" id="454130"/>
    <lineage>
        <taxon>Eukaryota</taxon>
        <taxon>Fungi</taxon>
        <taxon>Dikarya</taxon>
        <taxon>Ascomycota</taxon>
        <taxon>Pezizomycotina</taxon>
        <taxon>Eurotiomycetes</taxon>
        <taxon>Eurotiomycetidae</taxon>
        <taxon>Eurotiales</taxon>
        <taxon>Aspergillaceae</taxon>
        <taxon>Aspergillus</taxon>
        <taxon>Aspergillus subgen. Nidulantes</taxon>
    </lineage>
</organism>
<name>A0A0U5G6V3_ASPCI</name>
<sequence>MQRNFEDPILKQRIVKLIVDISAKALDKTPNFALKVLEYVLMTRLPDQPEYPAYAEAVKELHGLASHELRRLASRYADYFSTFYDLLEPKIQEITMANRVDDKLHMEFTSVLLIIMQRANNIEPYLRQTRLASFVEPITQAWQDGELRNMSSTFEGFCNLLGLQNVGPYMQSRQAQKLEDWTEAALDPEGKAVQEEMTRKFQQLPLRGTKTMLAVSTDKLKKSEPAYQVACTLWHDVIPTILPTLLQLVR</sequence>
<gene>
    <name evidence="2" type="ORF">ASPCAL10587</name>
</gene>
<dbReference type="InterPro" id="IPR011989">
    <property type="entry name" value="ARM-like"/>
</dbReference>
<dbReference type="Pfam" id="PF19273">
    <property type="entry name" value="Exportin-5"/>
    <property type="match status" value="1"/>
</dbReference>
<dbReference type="InterPro" id="IPR045478">
    <property type="entry name" value="Exportin-5_C"/>
</dbReference>
<dbReference type="Gene3D" id="1.25.10.10">
    <property type="entry name" value="Leucine-rich Repeat Variant"/>
    <property type="match status" value="1"/>
</dbReference>
<dbReference type="STRING" id="454130.A0A0U5G6V3"/>
<evidence type="ECO:0000313" key="3">
    <source>
        <dbReference type="Proteomes" id="UP000054771"/>
    </source>
</evidence>
<keyword evidence="3" id="KW-1185">Reference proteome</keyword>
<evidence type="ECO:0000259" key="1">
    <source>
        <dbReference type="Pfam" id="PF19273"/>
    </source>
</evidence>
<accession>A0A0U5G6V3</accession>
<protein>
    <submittedName>
        <fullName evidence="2">Putative KapL</fullName>
    </submittedName>
</protein>
<dbReference type="AlphaFoldDB" id="A0A0U5G6V3"/>
<proteinExistence type="predicted"/>
<evidence type="ECO:0000313" key="2">
    <source>
        <dbReference type="EMBL" id="CEL07430.1"/>
    </source>
</evidence>
<dbReference type="Proteomes" id="UP000054771">
    <property type="component" value="Unassembled WGS sequence"/>
</dbReference>
<reference evidence="3" key="1">
    <citation type="journal article" date="2016" name="Genome Announc.">
        <title>Draft genome sequences of fungus Aspergillus calidoustus.</title>
        <authorList>
            <person name="Horn F."/>
            <person name="Linde J."/>
            <person name="Mattern D.J."/>
            <person name="Walther G."/>
            <person name="Guthke R."/>
            <person name="Scherlach K."/>
            <person name="Martin K."/>
            <person name="Brakhage A.A."/>
            <person name="Petzke L."/>
            <person name="Valiante V."/>
        </authorList>
    </citation>
    <scope>NUCLEOTIDE SEQUENCE [LARGE SCALE GENOMIC DNA]</scope>
    <source>
        <strain evidence="3">SF006504</strain>
    </source>
</reference>